<dbReference type="FunFam" id="1.10.510.10:FF:000278">
    <property type="entry name" value="serine/threonine-protein kinase greatwall isoform X1"/>
    <property type="match status" value="1"/>
</dbReference>
<evidence type="ECO:0000256" key="9">
    <source>
        <dbReference type="ARBA" id="ARBA00033099"/>
    </source>
</evidence>
<dbReference type="GO" id="GO:0005524">
    <property type="term" value="F:ATP binding"/>
    <property type="evidence" value="ECO:0007669"/>
    <property type="project" value="UniProtKB-KW"/>
</dbReference>
<comment type="catalytic activity">
    <reaction evidence="10">
        <text>L-threonyl-[protein] + ATP = O-phospho-L-threonyl-[protein] + ADP + H(+)</text>
        <dbReference type="Rhea" id="RHEA:46608"/>
        <dbReference type="Rhea" id="RHEA-COMP:11060"/>
        <dbReference type="Rhea" id="RHEA-COMP:11605"/>
        <dbReference type="ChEBI" id="CHEBI:15378"/>
        <dbReference type="ChEBI" id="CHEBI:30013"/>
        <dbReference type="ChEBI" id="CHEBI:30616"/>
        <dbReference type="ChEBI" id="CHEBI:61977"/>
        <dbReference type="ChEBI" id="CHEBI:456216"/>
        <dbReference type="EC" id="2.7.11.1"/>
    </reaction>
</comment>
<dbReference type="GO" id="GO:0035556">
    <property type="term" value="P:intracellular signal transduction"/>
    <property type="evidence" value="ECO:0007669"/>
    <property type="project" value="TreeGrafter"/>
</dbReference>
<dbReference type="Proteomes" id="UP000504606">
    <property type="component" value="Unplaced"/>
</dbReference>
<keyword evidence="7 16" id="KW-0418">Kinase</keyword>
<dbReference type="Pfam" id="PF00069">
    <property type="entry name" value="Pkinase"/>
    <property type="match status" value="2"/>
</dbReference>
<dbReference type="PROSITE" id="PS00108">
    <property type="entry name" value="PROTEIN_KINASE_ST"/>
    <property type="match status" value="1"/>
</dbReference>
<feature type="domain" description="AGC-kinase C-terminal" evidence="14">
    <location>
        <begin position="759"/>
        <end position="801"/>
    </location>
</feature>
<evidence type="ECO:0000256" key="3">
    <source>
        <dbReference type="ARBA" id="ARBA00022148"/>
    </source>
</evidence>
<dbReference type="FunFam" id="1.10.510.10:FF:000484">
    <property type="entry name" value="Serine/threonine-protein kinase greatwall, putative"/>
    <property type="match status" value="1"/>
</dbReference>
<dbReference type="InterPro" id="IPR000961">
    <property type="entry name" value="AGC-kinase_C"/>
</dbReference>
<dbReference type="AlphaFoldDB" id="A0A6J1TJJ0"/>
<dbReference type="InterPro" id="IPR000719">
    <property type="entry name" value="Prot_kinase_dom"/>
</dbReference>
<evidence type="ECO:0000256" key="7">
    <source>
        <dbReference type="ARBA" id="ARBA00022777"/>
    </source>
</evidence>
<feature type="region of interest" description="Disordered" evidence="12">
    <location>
        <begin position="636"/>
        <end position="656"/>
    </location>
</feature>
<comment type="similarity">
    <text evidence="1">Belongs to the protein kinase superfamily. AGC Ser/Thr protein kinase family.</text>
</comment>
<dbReference type="SMART" id="SM00220">
    <property type="entry name" value="S_TKc"/>
    <property type="match status" value="1"/>
</dbReference>
<evidence type="ECO:0000256" key="10">
    <source>
        <dbReference type="ARBA" id="ARBA00047899"/>
    </source>
</evidence>
<name>A0A6J1TJJ0_FRAOC</name>
<evidence type="ECO:0000256" key="5">
    <source>
        <dbReference type="ARBA" id="ARBA00022679"/>
    </source>
</evidence>
<dbReference type="KEGG" id="foc:113217842"/>
<evidence type="ECO:0000259" key="13">
    <source>
        <dbReference type="PROSITE" id="PS50011"/>
    </source>
</evidence>
<dbReference type="Gene3D" id="1.10.510.10">
    <property type="entry name" value="Transferase(Phosphotransferase) domain 1"/>
    <property type="match status" value="2"/>
</dbReference>
<evidence type="ECO:0000259" key="14">
    <source>
        <dbReference type="PROSITE" id="PS51285"/>
    </source>
</evidence>
<dbReference type="PANTHER" id="PTHR24356">
    <property type="entry name" value="SERINE/THREONINE-PROTEIN KINASE"/>
    <property type="match status" value="1"/>
</dbReference>
<dbReference type="GeneID" id="113217842"/>
<keyword evidence="15" id="KW-1185">Reference proteome</keyword>
<organism evidence="15 16">
    <name type="scientific">Frankliniella occidentalis</name>
    <name type="common">Western flower thrips</name>
    <name type="synonym">Euthrips occidentalis</name>
    <dbReference type="NCBI Taxonomy" id="133901"/>
    <lineage>
        <taxon>Eukaryota</taxon>
        <taxon>Metazoa</taxon>
        <taxon>Ecdysozoa</taxon>
        <taxon>Arthropoda</taxon>
        <taxon>Hexapoda</taxon>
        <taxon>Insecta</taxon>
        <taxon>Pterygota</taxon>
        <taxon>Neoptera</taxon>
        <taxon>Paraneoptera</taxon>
        <taxon>Thysanoptera</taxon>
        <taxon>Terebrantia</taxon>
        <taxon>Thripoidea</taxon>
        <taxon>Thripidae</taxon>
        <taxon>Frankliniella</taxon>
    </lineage>
</organism>
<dbReference type="CTD" id="45969"/>
<proteinExistence type="inferred from homology"/>
<evidence type="ECO:0000256" key="1">
    <source>
        <dbReference type="ARBA" id="ARBA00009903"/>
    </source>
</evidence>
<dbReference type="RefSeq" id="XP_026293694.1">
    <property type="nucleotide sequence ID" value="XM_026437909.2"/>
</dbReference>
<dbReference type="PROSITE" id="PS50011">
    <property type="entry name" value="PROTEIN_KINASE_DOM"/>
    <property type="match status" value="1"/>
</dbReference>
<dbReference type="Gene3D" id="3.30.200.20">
    <property type="entry name" value="Phosphorylase Kinase, domain 1"/>
    <property type="match status" value="2"/>
</dbReference>
<dbReference type="InterPro" id="IPR011009">
    <property type="entry name" value="Kinase-like_dom_sf"/>
</dbReference>
<reference evidence="16" key="1">
    <citation type="submission" date="2025-08" db="UniProtKB">
        <authorList>
            <consortium name="RefSeq"/>
        </authorList>
    </citation>
    <scope>IDENTIFICATION</scope>
    <source>
        <tissue evidence="16">Whole organism</tissue>
    </source>
</reference>
<evidence type="ECO:0000313" key="15">
    <source>
        <dbReference type="Proteomes" id="UP000504606"/>
    </source>
</evidence>
<evidence type="ECO:0000313" key="16">
    <source>
        <dbReference type="RefSeq" id="XP_026293694.1"/>
    </source>
</evidence>
<gene>
    <name evidence="16" type="primary">LOC113217842</name>
</gene>
<dbReference type="InterPro" id="IPR050236">
    <property type="entry name" value="Ser_Thr_kinase_AGC"/>
</dbReference>
<dbReference type="GO" id="GO:0005634">
    <property type="term" value="C:nucleus"/>
    <property type="evidence" value="ECO:0007669"/>
    <property type="project" value="TreeGrafter"/>
</dbReference>
<keyword evidence="4" id="KW-0723">Serine/threonine-protein kinase</keyword>
<keyword evidence="5" id="KW-0808">Transferase</keyword>
<keyword evidence="6" id="KW-0547">Nucleotide-binding</keyword>
<dbReference type="EC" id="2.7.11.1" evidence="2"/>
<feature type="domain" description="Protein kinase" evidence="13">
    <location>
        <begin position="41"/>
        <end position="758"/>
    </location>
</feature>
<dbReference type="OrthoDB" id="162894at2759"/>
<dbReference type="GO" id="GO:0004674">
    <property type="term" value="F:protein serine/threonine kinase activity"/>
    <property type="evidence" value="ECO:0007669"/>
    <property type="project" value="UniProtKB-KW"/>
</dbReference>
<dbReference type="InterPro" id="IPR008271">
    <property type="entry name" value="Ser/Thr_kinase_AS"/>
</dbReference>
<comment type="catalytic activity">
    <reaction evidence="11">
        <text>L-seryl-[protein] + ATP = O-phospho-L-seryl-[protein] + ADP + H(+)</text>
        <dbReference type="Rhea" id="RHEA:17989"/>
        <dbReference type="Rhea" id="RHEA-COMP:9863"/>
        <dbReference type="Rhea" id="RHEA-COMP:11604"/>
        <dbReference type="ChEBI" id="CHEBI:15378"/>
        <dbReference type="ChEBI" id="CHEBI:29999"/>
        <dbReference type="ChEBI" id="CHEBI:30616"/>
        <dbReference type="ChEBI" id="CHEBI:83421"/>
        <dbReference type="ChEBI" id="CHEBI:456216"/>
        <dbReference type="EC" id="2.7.11.1"/>
    </reaction>
</comment>
<dbReference type="FunFam" id="3.30.200.20:FF:000550">
    <property type="entry name" value="Serine/threonine-protein kinase greatwall"/>
    <property type="match status" value="1"/>
</dbReference>
<evidence type="ECO:0000256" key="6">
    <source>
        <dbReference type="ARBA" id="ARBA00022741"/>
    </source>
</evidence>
<evidence type="ECO:0000256" key="11">
    <source>
        <dbReference type="ARBA" id="ARBA00048679"/>
    </source>
</evidence>
<accession>A0A6J1TJJ0</accession>
<evidence type="ECO:0000256" key="2">
    <source>
        <dbReference type="ARBA" id="ARBA00012513"/>
    </source>
</evidence>
<dbReference type="PANTHER" id="PTHR24356:SF1">
    <property type="entry name" value="SERINE_THREONINE-PROTEIN KINASE GREATWALL"/>
    <property type="match status" value="1"/>
</dbReference>
<protein>
    <recommendedName>
        <fullName evidence="3">Serine/threonine-protein kinase greatwall</fullName>
        <ecNumber evidence="2">2.7.11.1</ecNumber>
    </recommendedName>
    <alternativeName>
        <fullName evidence="9">Microtubule-associated serine/threonine-protein kinase-like</fullName>
    </alternativeName>
</protein>
<evidence type="ECO:0000256" key="4">
    <source>
        <dbReference type="ARBA" id="ARBA00022527"/>
    </source>
</evidence>
<dbReference type="SUPFAM" id="SSF56112">
    <property type="entry name" value="Protein kinase-like (PK-like)"/>
    <property type="match status" value="1"/>
</dbReference>
<sequence length="801" mass="87922">MEISKENREPKFVDVARDVLLLNTLVSQHAESSKPPDITDFTVIKPISRGAFGKVYLGCKKTNPDQLYAIKAMKKSEMVHKNMASQVVTERNALALTKSPFCVQLFYSLQTTSNIYLVMEYMVGGDLKSLLSMYGYFEEAMAVFYISEVVLALQYLHSHGIIHRDLKPDNLLLSSRGHVKLTDFGLSRIDVNRDLEASDLTKGTPNALLRTPGQILSLTSHLCFGSENGSIFSGNSSRASVVSNEPSEVFSPNGEIEEVDTTTTTAYHGRSGVKVTLGFEYEGQDSLCEAKPHKLLPLESNITGSPTMDHTGATVVNKTENDSHISGVAAFHSADHSFHLKSVSSKRGILGTLNESDDNDVADLSGNGSFLGNSCNGSGARKRVRDETDSEEEISSSLSYHTCYSSVDSSSNNHSSGLNSRCGICHSRDSSAEASHLSRSSHVTSPKTRSPQVLLQRACCLLSRRKKKRLPGVSGDDGRLYSLSDPAHTGLTQEITSLQILSDLHQSKNHSSPTKDSELTSPREEIHKIDIPTATKKNTVSPLKGVLKVRSLSDEDLRWAGIADKTGAGVMFSTPVAMRKPLCNSDSSKPSKVTRFELPPLPEKKTTFAADSHSNGHIIMEEPILSPIATTPFTTPFSSQQTPFRTPKSVRRGKSASDQRILGTPDYLAPELLLRKSHGSGVDWWALGVCLYEFMTGIPPFNDETPQAVFQNILNRDIPWPEGDELLSPEAVSAIEAILTLDPFKRPNGADVRKMSLFREINWENLLNTEAPFIPQPDSSTDTCYFQARNILQHLNVSNFE</sequence>
<dbReference type="PROSITE" id="PS51285">
    <property type="entry name" value="AGC_KINASE_CTER"/>
    <property type="match status" value="1"/>
</dbReference>
<keyword evidence="8" id="KW-0067">ATP-binding</keyword>
<evidence type="ECO:0000256" key="8">
    <source>
        <dbReference type="ARBA" id="ARBA00022840"/>
    </source>
</evidence>
<evidence type="ECO:0000256" key="12">
    <source>
        <dbReference type="SAM" id="MobiDB-lite"/>
    </source>
</evidence>